<dbReference type="Proteomes" id="UP000238479">
    <property type="component" value="Chromosome 2"/>
</dbReference>
<evidence type="ECO:0000256" key="1">
    <source>
        <dbReference type="ARBA" id="ARBA00004370"/>
    </source>
</evidence>
<organism evidence="4 5">
    <name type="scientific">Rosa chinensis</name>
    <name type="common">China rose</name>
    <dbReference type="NCBI Taxonomy" id="74649"/>
    <lineage>
        <taxon>Eukaryota</taxon>
        <taxon>Viridiplantae</taxon>
        <taxon>Streptophyta</taxon>
        <taxon>Embryophyta</taxon>
        <taxon>Tracheophyta</taxon>
        <taxon>Spermatophyta</taxon>
        <taxon>Magnoliopsida</taxon>
        <taxon>eudicotyledons</taxon>
        <taxon>Gunneridae</taxon>
        <taxon>Pentapetalae</taxon>
        <taxon>rosids</taxon>
        <taxon>fabids</taxon>
        <taxon>Rosales</taxon>
        <taxon>Rosaceae</taxon>
        <taxon>Rosoideae</taxon>
        <taxon>Rosoideae incertae sedis</taxon>
        <taxon>Rosa</taxon>
    </lineage>
</organism>
<dbReference type="InterPro" id="IPR044839">
    <property type="entry name" value="NDR1-like"/>
</dbReference>
<dbReference type="PANTHER" id="PTHR31234">
    <property type="entry name" value="LATE EMBRYOGENESIS ABUNDANT (LEA) HYDROXYPROLINE-RICH GLYCOPROTEIN FAMILY"/>
    <property type="match status" value="1"/>
</dbReference>
<reference evidence="4 5" key="1">
    <citation type="journal article" date="2018" name="Nat. Genet.">
        <title>The Rosa genome provides new insights in the design of modern roses.</title>
        <authorList>
            <person name="Bendahmane M."/>
        </authorList>
    </citation>
    <scope>NUCLEOTIDE SEQUENCE [LARGE SCALE GENOMIC DNA]</scope>
    <source>
        <strain evidence="5">cv. Old Blush</strain>
    </source>
</reference>
<sequence length="191" mass="21044">MTSARSPSRGLKICCLVTAIFLVIVLVVMTILALTVFKPKQPEINARPVGLENIQYTLFPNVTLNVTLSMLVTINNRNYGSFSFKNATAYVTYHDTVVGLVPMEHAFVPARGKINITTSVDLMGDKLISNPHFMEDVNTGIFNLISTADLHGKVTVLKFMKFGATAFSTCDISFSIKSEQIDSKCKSKLKM</sequence>
<keyword evidence="5" id="KW-1185">Reference proteome</keyword>
<dbReference type="STRING" id="74649.A0A2P6S2A9"/>
<comment type="subcellular location">
    <subcellularLocation>
        <location evidence="1">Membrane</location>
    </subcellularLocation>
</comment>
<keyword evidence="3" id="KW-1133">Transmembrane helix</keyword>
<accession>A0A2P6S2A9</accession>
<evidence type="ECO:0000256" key="2">
    <source>
        <dbReference type="ARBA" id="ARBA00023136"/>
    </source>
</evidence>
<dbReference type="GO" id="GO:0098542">
    <property type="term" value="P:defense response to other organism"/>
    <property type="evidence" value="ECO:0007669"/>
    <property type="project" value="InterPro"/>
</dbReference>
<comment type="caution">
    <text evidence="4">The sequence shown here is derived from an EMBL/GenBank/DDBJ whole genome shotgun (WGS) entry which is preliminary data.</text>
</comment>
<evidence type="ECO:0000256" key="3">
    <source>
        <dbReference type="SAM" id="Phobius"/>
    </source>
</evidence>
<keyword evidence="3" id="KW-0812">Transmembrane</keyword>
<proteinExistence type="predicted"/>
<name>A0A2P6S2A9_ROSCH</name>
<gene>
    <name evidence="4" type="ORF">RchiOBHm_Chr2g0159481</name>
</gene>
<feature type="transmembrane region" description="Helical" evidence="3">
    <location>
        <begin position="12"/>
        <end position="34"/>
    </location>
</feature>
<dbReference type="GO" id="GO:0016020">
    <property type="term" value="C:membrane"/>
    <property type="evidence" value="ECO:0007669"/>
    <property type="project" value="UniProtKB-SubCell"/>
</dbReference>
<keyword evidence="2 3" id="KW-0472">Membrane</keyword>
<dbReference type="EMBL" id="PDCK01000040">
    <property type="protein sequence ID" value="PRQ52805.1"/>
    <property type="molecule type" value="Genomic_DNA"/>
</dbReference>
<evidence type="ECO:0000313" key="4">
    <source>
        <dbReference type="EMBL" id="PRQ52805.1"/>
    </source>
</evidence>
<protein>
    <submittedName>
        <fullName evidence="4">Putative Late embryogenesis abundant protein, LEA-14</fullName>
    </submittedName>
</protein>
<dbReference type="Gramene" id="PRQ52805">
    <property type="protein sequence ID" value="PRQ52805"/>
    <property type="gene ID" value="RchiOBHm_Chr2g0159481"/>
</dbReference>
<dbReference type="OMA" id="IFKFPAT"/>
<evidence type="ECO:0000313" key="5">
    <source>
        <dbReference type="Proteomes" id="UP000238479"/>
    </source>
</evidence>
<dbReference type="AlphaFoldDB" id="A0A2P6S2A9"/>
<dbReference type="PANTHER" id="PTHR31234:SF65">
    <property type="entry name" value="LATE EMBRYOGENESIS ABUNDANT PROTEIN, LEA_2 SUBGROUP"/>
    <property type="match status" value="1"/>
</dbReference>